<keyword evidence="14" id="KW-1185">Reference proteome</keyword>
<proteinExistence type="inferred from homology"/>
<dbReference type="RefSeq" id="WP_057744692.1">
    <property type="nucleotide sequence ID" value="NZ_AZEF01000027.1"/>
</dbReference>
<evidence type="ECO:0000256" key="3">
    <source>
        <dbReference type="ARBA" id="ARBA00012439"/>
    </source>
</evidence>
<comment type="catalytic activity">
    <reaction evidence="11">
        <text>isopentenyl diphosphate + (2E)-geranyl diphosphate = (2E,6E)-farnesyl diphosphate + diphosphate</text>
        <dbReference type="Rhea" id="RHEA:19361"/>
        <dbReference type="ChEBI" id="CHEBI:33019"/>
        <dbReference type="ChEBI" id="CHEBI:58057"/>
        <dbReference type="ChEBI" id="CHEBI:128769"/>
        <dbReference type="ChEBI" id="CHEBI:175763"/>
        <dbReference type="EC" id="2.5.1.10"/>
    </reaction>
</comment>
<dbReference type="GO" id="GO:0016114">
    <property type="term" value="P:terpenoid biosynthetic process"/>
    <property type="evidence" value="ECO:0007669"/>
    <property type="project" value="UniProtKB-ARBA"/>
</dbReference>
<keyword evidence="8" id="KW-0414">Isoprene biosynthesis</keyword>
<dbReference type="OrthoDB" id="9805316at2"/>
<dbReference type="InterPro" id="IPR000092">
    <property type="entry name" value="Polyprenyl_synt"/>
</dbReference>
<dbReference type="SFLD" id="SFLDS00005">
    <property type="entry name" value="Isoprenoid_Synthase_Type_I"/>
    <property type="match status" value="1"/>
</dbReference>
<dbReference type="GO" id="GO:0004337">
    <property type="term" value="F:(2E,6E)-farnesyl diphosphate synthase activity"/>
    <property type="evidence" value="ECO:0007669"/>
    <property type="project" value="UniProtKB-EC"/>
</dbReference>
<comment type="similarity">
    <text evidence="2 12">Belongs to the FPP/GGPP synthase family.</text>
</comment>
<evidence type="ECO:0000256" key="12">
    <source>
        <dbReference type="RuleBase" id="RU004466"/>
    </source>
</evidence>
<dbReference type="SFLD" id="SFLDG01017">
    <property type="entry name" value="Polyprenyl_Transferase_Like"/>
    <property type="match status" value="1"/>
</dbReference>
<comment type="cofactor">
    <cofactor evidence="1">
        <name>Mg(2+)</name>
        <dbReference type="ChEBI" id="CHEBI:18420"/>
    </cofactor>
</comment>
<dbReference type="InterPro" id="IPR008949">
    <property type="entry name" value="Isoprenoid_synthase_dom_sf"/>
</dbReference>
<evidence type="ECO:0000256" key="5">
    <source>
        <dbReference type="ARBA" id="ARBA00022679"/>
    </source>
</evidence>
<dbReference type="EMBL" id="AZEF01000027">
    <property type="protein sequence ID" value="KRL01316.1"/>
    <property type="molecule type" value="Genomic_DNA"/>
</dbReference>
<keyword evidence="5 12" id="KW-0808">Transferase</keyword>
<dbReference type="CDD" id="cd00685">
    <property type="entry name" value="Trans_IPPS_HT"/>
    <property type="match status" value="1"/>
</dbReference>
<accession>A0A0R1M6T6</accession>
<evidence type="ECO:0000256" key="2">
    <source>
        <dbReference type="ARBA" id="ARBA00006706"/>
    </source>
</evidence>
<dbReference type="NCBIfam" id="NF045485">
    <property type="entry name" value="FPPsyn"/>
    <property type="match status" value="1"/>
</dbReference>
<dbReference type="Gene3D" id="1.10.600.10">
    <property type="entry name" value="Farnesyl Diphosphate Synthase"/>
    <property type="match status" value="1"/>
</dbReference>
<dbReference type="PANTHER" id="PTHR43281:SF1">
    <property type="entry name" value="FARNESYL DIPHOSPHATE SYNTHASE"/>
    <property type="match status" value="1"/>
</dbReference>
<dbReference type="PROSITE" id="PS00723">
    <property type="entry name" value="POLYPRENYL_SYNTHASE_1"/>
    <property type="match status" value="1"/>
</dbReference>
<dbReference type="FunFam" id="1.10.600.10:FF:000001">
    <property type="entry name" value="Geranylgeranyl diphosphate synthase"/>
    <property type="match status" value="1"/>
</dbReference>
<evidence type="ECO:0000313" key="14">
    <source>
        <dbReference type="Proteomes" id="UP000051621"/>
    </source>
</evidence>
<evidence type="ECO:0000313" key="13">
    <source>
        <dbReference type="EMBL" id="KRL01316.1"/>
    </source>
</evidence>
<keyword evidence="6" id="KW-0479">Metal-binding</keyword>
<evidence type="ECO:0000256" key="9">
    <source>
        <dbReference type="ARBA" id="ARBA00032380"/>
    </source>
</evidence>
<dbReference type="AlphaFoldDB" id="A0A0R1M6T6"/>
<evidence type="ECO:0000256" key="6">
    <source>
        <dbReference type="ARBA" id="ARBA00022723"/>
    </source>
</evidence>
<evidence type="ECO:0000256" key="10">
    <source>
        <dbReference type="ARBA" id="ARBA00032873"/>
    </source>
</evidence>
<dbReference type="EC" id="2.5.1.10" evidence="3"/>
<comment type="caution">
    <text evidence="13">The sequence shown here is derived from an EMBL/GenBank/DDBJ whole genome shotgun (WGS) entry which is preliminary data.</text>
</comment>
<name>A0A0R1M6T6_9LACO</name>
<dbReference type="PROSITE" id="PS00444">
    <property type="entry name" value="POLYPRENYL_SYNTHASE_2"/>
    <property type="match status" value="1"/>
</dbReference>
<evidence type="ECO:0000256" key="7">
    <source>
        <dbReference type="ARBA" id="ARBA00022842"/>
    </source>
</evidence>
<sequence length="298" mass="33041">MKNKLELFQRQHLPVLNRYLEKYLTKLEGEQTLKDAMLYSVAAGGKRIRPLLIMAICSEADQQIDTNVYAVASSLELLHTYSLIHDDLPEMDNDDLRRGRLTNHKKFGQAIAVLAGDGLLTTAFECLGKTTLSSNVKVRLMTALAEAAGPQGMVSGQTADIEGEHKRLSLAQLQQLHQHKTGALINYACYAGCVLGDLSAEKQEQVQRFGATFGLAFQIYDDILDVVATEDQLGKAVHKDQSEHKNTYPGLVGLDGAYQHLDAALQQALTSLNILKEMGMSTELLNGFLDYFMRRKKK</sequence>
<dbReference type="InterPro" id="IPR033749">
    <property type="entry name" value="Polyprenyl_synt_CS"/>
</dbReference>
<organism evidence="13 14">
    <name type="scientific">Liquorilactobacillus capillatus DSM 19910</name>
    <dbReference type="NCBI Taxonomy" id="1423731"/>
    <lineage>
        <taxon>Bacteria</taxon>
        <taxon>Bacillati</taxon>
        <taxon>Bacillota</taxon>
        <taxon>Bacilli</taxon>
        <taxon>Lactobacillales</taxon>
        <taxon>Lactobacillaceae</taxon>
        <taxon>Liquorilactobacillus</taxon>
    </lineage>
</organism>
<dbReference type="GO" id="GO:0005737">
    <property type="term" value="C:cytoplasm"/>
    <property type="evidence" value="ECO:0007669"/>
    <property type="project" value="UniProtKB-ARBA"/>
</dbReference>
<keyword evidence="7" id="KW-0460">Magnesium</keyword>
<evidence type="ECO:0000256" key="1">
    <source>
        <dbReference type="ARBA" id="ARBA00001946"/>
    </source>
</evidence>
<dbReference type="PANTHER" id="PTHR43281">
    <property type="entry name" value="FARNESYL DIPHOSPHATE SYNTHASE"/>
    <property type="match status" value="1"/>
</dbReference>
<evidence type="ECO:0000256" key="11">
    <source>
        <dbReference type="ARBA" id="ARBA00049399"/>
    </source>
</evidence>
<evidence type="ECO:0000256" key="8">
    <source>
        <dbReference type="ARBA" id="ARBA00023229"/>
    </source>
</evidence>
<protein>
    <recommendedName>
        <fullName evidence="4">Farnesyl diphosphate synthase</fullName>
        <ecNumber evidence="3">2.5.1.10</ecNumber>
    </recommendedName>
    <alternativeName>
        <fullName evidence="10">(2E,6E)-farnesyl diphosphate synthase</fullName>
    </alternativeName>
    <alternativeName>
        <fullName evidence="9">Geranyltranstransferase</fullName>
    </alternativeName>
</protein>
<dbReference type="SUPFAM" id="SSF48576">
    <property type="entry name" value="Terpenoid synthases"/>
    <property type="match status" value="1"/>
</dbReference>
<dbReference type="Proteomes" id="UP000051621">
    <property type="component" value="Unassembled WGS sequence"/>
</dbReference>
<evidence type="ECO:0000256" key="4">
    <source>
        <dbReference type="ARBA" id="ARBA00015100"/>
    </source>
</evidence>
<dbReference type="PATRIC" id="fig|1423731.3.peg.1497"/>
<gene>
    <name evidence="13" type="ORF">FC81_GL001458</name>
</gene>
<dbReference type="GO" id="GO:0046872">
    <property type="term" value="F:metal ion binding"/>
    <property type="evidence" value="ECO:0007669"/>
    <property type="project" value="UniProtKB-KW"/>
</dbReference>
<dbReference type="InterPro" id="IPR053378">
    <property type="entry name" value="Prenyl_diphosphate_synthase"/>
</dbReference>
<dbReference type="Pfam" id="PF00348">
    <property type="entry name" value="polyprenyl_synt"/>
    <property type="match status" value="1"/>
</dbReference>
<dbReference type="STRING" id="1423731.FC81_GL001458"/>
<reference evidence="13 14" key="1">
    <citation type="journal article" date="2015" name="Genome Announc.">
        <title>Expanding the biotechnology potential of lactobacilli through comparative genomics of 213 strains and associated genera.</title>
        <authorList>
            <person name="Sun Z."/>
            <person name="Harris H.M."/>
            <person name="McCann A."/>
            <person name="Guo C."/>
            <person name="Argimon S."/>
            <person name="Zhang W."/>
            <person name="Yang X."/>
            <person name="Jeffery I.B."/>
            <person name="Cooney J.C."/>
            <person name="Kagawa T.F."/>
            <person name="Liu W."/>
            <person name="Song Y."/>
            <person name="Salvetti E."/>
            <person name="Wrobel A."/>
            <person name="Rasinkangas P."/>
            <person name="Parkhill J."/>
            <person name="Rea M.C."/>
            <person name="O'Sullivan O."/>
            <person name="Ritari J."/>
            <person name="Douillard F.P."/>
            <person name="Paul Ross R."/>
            <person name="Yang R."/>
            <person name="Briner A.E."/>
            <person name="Felis G.E."/>
            <person name="de Vos W.M."/>
            <person name="Barrangou R."/>
            <person name="Klaenhammer T.R."/>
            <person name="Caufield P.W."/>
            <person name="Cui Y."/>
            <person name="Zhang H."/>
            <person name="O'Toole P.W."/>
        </authorList>
    </citation>
    <scope>NUCLEOTIDE SEQUENCE [LARGE SCALE GENOMIC DNA]</scope>
    <source>
        <strain evidence="13 14">DSM 19910</strain>
    </source>
</reference>